<dbReference type="PROSITE" id="PS51269">
    <property type="entry name" value="COMM"/>
    <property type="match status" value="1"/>
</dbReference>
<reference evidence="2 3" key="1">
    <citation type="submission" date="2019-03" db="EMBL/GenBank/DDBJ databases">
        <title>Single cell metagenomics reveals metabolic interactions within the superorganism composed of flagellate Streblomastix strix and complex community of Bacteroidetes bacteria on its surface.</title>
        <authorList>
            <person name="Treitli S.C."/>
            <person name="Kolisko M."/>
            <person name="Husnik F."/>
            <person name="Keeling P."/>
            <person name="Hampl V."/>
        </authorList>
    </citation>
    <scope>NUCLEOTIDE SEQUENCE [LARGE SCALE GENOMIC DNA]</scope>
    <source>
        <strain evidence="2">ST1C</strain>
    </source>
</reference>
<comment type="caution">
    <text evidence="2">The sequence shown here is derived from an EMBL/GenBank/DDBJ whole genome shotgun (WGS) entry which is preliminary data.</text>
</comment>
<proteinExistence type="predicted"/>
<dbReference type="OrthoDB" id="284322at2759"/>
<dbReference type="AlphaFoldDB" id="A0A5J4WZ66"/>
<feature type="domain" description="COMM" evidence="1">
    <location>
        <begin position="124"/>
        <end position="208"/>
    </location>
</feature>
<dbReference type="PANTHER" id="PTHR16231">
    <property type="entry name" value="COMM DOMAIN-CONTAINING PROTEIN 4-8 FAMILY MEMBER"/>
    <property type="match status" value="1"/>
</dbReference>
<organism evidence="2 3">
    <name type="scientific">Streblomastix strix</name>
    <dbReference type="NCBI Taxonomy" id="222440"/>
    <lineage>
        <taxon>Eukaryota</taxon>
        <taxon>Metamonada</taxon>
        <taxon>Preaxostyla</taxon>
        <taxon>Oxymonadida</taxon>
        <taxon>Streblomastigidae</taxon>
        <taxon>Streblomastix</taxon>
    </lineage>
</organism>
<dbReference type="PANTHER" id="PTHR16231:SF4">
    <property type="entry name" value="COMM DOMAIN-CONTAINING PROTEIN 4"/>
    <property type="match status" value="1"/>
</dbReference>
<evidence type="ECO:0000313" key="2">
    <source>
        <dbReference type="EMBL" id="KAA6400160.1"/>
    </source>
</evidence>
<dbReference type="InterPro" id="IPR047155">
    <property type="entry name" value="COMMD4/6/7/8"/>
</dbReference>
<evidence type="ECO:0000259" key="1">
    <source>
        <dbReference type="PROSITE" id="PS51269"/>
    </source>
</evidence>
<sequence>MRFKFCGNLDAPNWLLAEIATISKLTVVRLKLLTIGVAKLLSGEMVDESTFDKHITASNLTPSDGKSIIAANTVRFEAQDEVLTRELQQIGLPNEHCEAITKEVSKTRGMIMTNLKQQTFKLPTIQRFDWRVEFPVISSSSDITNQQTQSTSQQDQPYVHFNIESTNPQDTHTSEQELTSLGLSLSTAQFAQFIQEMEKAERALSKVTAEMG</sequence>
<evidence type="ECO:0000313" key="3">
    <source>
        <dbReference type="Proteomes" id="UP000324800"/>
    </source>
</evidence>
<accession>A0A5J4WZ66</accession>
<protein>
    <recommendedName>
        <fullName evidence="1">COMM domain-containing protein</fullName>
    </recommendedName>
</protein>
<dbReference type="EMBL" id="SNRW01000608">
    <property type="protein sequence ID" value="KAA6400160.1"/>
    <property type="molecule type" value="Genomic_DNA"/>
</dbReference>
<dbReference type="Pfam" id="PF21672">
    <property type="entry name" value="COMM_HN"/>
    <property type="match status" value="1"/>
</dbReference>
<dbReference type="Proteomes" id="UP000324800">
    <property type="component" value="Unassembled WGS sequence"/>
</dbReference>
<dbReference type="InterPro" id="IPR017920">
    <property type="entry name" value="COMM"/>
</dbReference>
<gene>
    <name evidence="2" type="ORF">EZS28_004308</name>
</gene>
<name>A0A5J4WZ66_9EUKA</name>
<dbReference type="Pfam" id="PF07258">
    <property type="entry name" value="COMM_domain"/>
    <property type="match status" value="1"/>
</dbReference>